<dbReference type="Pfam" id="PF01312">
    <property type="entry name" value="Bac_export_2"/>
    <property type="match status" value="1"/>
</dbReference>
<dbReference type="GO" id="GO:0009306">
    <property type="term" value="P:protein secretion"/>
    <property type="evidence" value="ECO:0007669"/>
    <property type="project" value="InterPro"/>
</dbReference>
<evidence type="ECO:0000256" key="3">
    <source>
        <dbReference type="ARBA" id="ARBA00023225"/>
    </source>
</evidence>
<dbReference type="RefSeq" id="WP_009148758.1">
    <property type="nucleotide sequence ID" value="NZ_CP121471.1"/>
</dbReference>
<gene>
    <name evidence="5" type="ORF">Thi970DRAFT_02411</name>
</gene>
<dbReference type="InterPro" id="IPR029025">
    <property type="entry name" value="T3SS_substrate_exporter_C"/>
</dbReference>
<comment type="similarity">
    <text evidence="1">Belongs to the type III secretion exporter family.</text>
</comment>
<dbReference type="eggNOG" id="COG2257">
    <property type="taxonomic scope" value="Bacteria"/>
</dbReference>
<dbReference type="InterPro" id="IPR006135">
    <property type="entry name" value="T3SS_substrate_exporter"/>
</dbReference>
<comment type="function">
    <text evidence="4">Required for formation of the rod structure in the basal body of the flagellar apparatus. Together with FliI and FliH, may constitute the export apparatus of flagellin.</text>
</comment>
<dbReference type="Gene3D" id="3.40.1690.10">
    <property type="entry name" value="secretion proteins EscU"/>
    <property type="match status" value="1"/>
</dbReference>
<keyword evidence="3" id="KW-0813">Transport</keyword>
<dbReference type="Proteomes" id="UP000002964">
    <property type="component" value="Unassembled WGS sequence"/>
</dbReference>
<dbReference type="EMBL" id="JH603169">
    <property type="protein sequence ID" value="EIC22161.1"/>
    <property type="molecule type" value="Genomic_DNA"/>
</dbReference>
<proteinExistence type="inferred from homology"/>
<protein>
    <recommendedName>
        <fullName evidence="2">Flagellar biosynthetic protein FlhB</fullName>
    </recommendedName>
</protein>
<dbReference type="PANTHER" id="PTHR30531:SF12">
    <property type="entry name" value="FLAGELLAR BIOSYNTHETIC PROTEIN FLHB"/>
    <property type="match status" value="1"/>
</dbReference>
<dbReference type="PANTHER" id="PTHR30531">
    <property type="entry name" value="FLAGELLAR BIOSYNTHETIC PROTEIN FLHB"/>
    <property type="match status" value="1"/>
</dbReference>
<evidence type="ECO:0000313" key="6">
    <source>
        <dbReference type="Proteomes" id="UP000002964"/>
    </source>
</evidence>
<evidence type="ECO:0000313" key="5">
    <source>
        <dbReference type="EMBL" id="EIC22161.1"/>
    </source>
</evidence>
<keyword evidence="5" id="KW-0969">Cilium</keyword>
<keyword evidence="5" id="KW-0282">Flagellum</keyword>
<keyword evidence="5" id="KW-0966">Cell projection</keyword>
<dbReference type="STRING" id="631362.Thi970DRAFT_02411"/>
<evidence type="ECO:0000256" key="2">
    <source>
        <dbReference type="ARBA" id="ARBA00021622"/>
    </source>
</evidence>
<keyword evidence="3" id="KW-1006">Bacterial flagellum protein export</keyword>
<name>H8YZN4_9GAMM</name>
<dbReference type="SUPFAM" id="SSF160544">
    <property type="entry name" value="EscU C-terminal domain-like"/>
    <property type="match status" value="1"/>
</dbReference>
<evidence type="ECO:0000256" key="1">
    <source>
        <dbReference type="ARBA" id="ARBA00010690"/>
    </source>
</evidence>
<organism evidence="5 6">
    <name type="scientific">Thiorhodovibrio frisius</name>
    <dbReference type="NCBI Taxonomy" id="631362"/>
    <lineage>
        <taxon>Bacteria</taxon>
        <taxon>Pseudomonadati</taxon>
        <taxon>Pseudomonadota</taxon>
        <taxon>Gammaproteobacteria</taxon>
        <taxon>Chromatiales</taxon>
        <taxon>Chromatiaceae</taxon>
        <taxon>Thiorhodovibrio</taxon>
    </lineage>
</organism>
<evidence type="ECO:0000256" key="4">
    <source>
        <dbReference type="ARBA" id="ARBA00025078"/>
    </source>
</evidence>
<reference evidence="6" key="1">
    <citation type="submission" date="2011-06" db="EMBL/GenBank/DDBJ databases">
        <authorList>
            <consortium name="US DOE Joint Genome Institute (JGI-PGF)"/>
            <person name="Lucas S."/>
            <person name="Han J."/>
            <person name="Lapidus A."/>
            <person name="Cheng J.-F."/>
            <person name="Goodwin L."/>
            <person name="Pitluck S."/>
            <person name="Peters L."/>
            <person name="Land M.L."/>
            <person name="Hauser L."/>
            <person name="Vogl K."/>
            <person name="Liu Z."/>
            <person name="Overmann J."/>
            <person name="Frigaard N.-U."/>
            <person name="Bryant D.A."/>
            <person name="Woyke T.J."/>
        </authorList>
    </citation>
    <scope>NUCLEOTIDE SEQUENCE [LARGE SCALE GENOMIC DNA]</scope>
    <source>
        <strain evidence="6">970</strain>
    </source>
</reference>
<keyword evidence="3" id="KW-0653">Protein transport</keyword>
<dbReference type="GO" id="GO:0005886">
    <property type="term" value="C:plasma membrane"/>
    <property type="evidence" value="ECO:0007669"/>
    <property type="project" value="TreeGrafter"/>
</dbReference>
<sequence>MSEKRGREHRKAVALRWDRAHAPRIAATGTGMTAEEILRIADEHDIPLQQDPALTEALAQIPLGEEIPPALYVAVAEVLAFVFMLAGIDPRRDQSEDSSVVTESVKSQSS</sequence>
<dbReference type="OrthoDB" id="5244399at2"/>
<dbReference type="HOGENOM" id="CLU_041013_4_1_6"/>
<reference evidence="5 6" key="2">
    <citation type="submission" date="2011-11" db="EMBL/GenBank/DDBJ databases">
        <authorList>
            <consortium name="US DOE Joint Genome Institute"/>
            <person name="Lucas S."/>
            <person name="Han J."/>
            <person name="Lapidus A."/>
            <person name="Cheng J.-F."/>
            <person name="Goodwin L."/>
            <person name="Pitluck S."/>
            <person name="Peters L."/>
            <person name="Ovchinnikova G."/>
            <person name="Zhang X."/>
            <person name="Detter J.C."/>
            <person name="Han C."/>
            <person name="Tapia R."/>
            <person name="Land M."/>
            <person name="Hauser L."/>
            <person name="Kyrpides N."/>
            <person name="Ivanova N."/>
            <person name="Pagani I."/>
            <person name="Vogl K."/>
            <person name="Liu Z."/>
            <person name="Overmann J."/>
            <person name="Frigaard N.-U."/>
            <person name="Bryant D."/>
            <person name="Woyke T."/>
        </authorList>
    </citation>
    <scope>NUCLEOTIDE SEQUENCE [LARGE SCALE GENOMIC DNA]</scope>
    <source>
        <strain evidence="5 6">970</strain>
    </source>
</reference>
<accession>H8YZN4</accession>
<keyword evidence="6" id="KW-1185">Reference proteome</keyword>
<dbReference type="AlphaFoldDB" id="H8YZN4"/>